<dbReference type="Proteomes" id="UP000250235">
    <property type="component" value="Unassembled WGS sequence"/>
</dbReference>
<evidence type="ECO:0000313" key="1">
    <source>
        <dbReference type="EMBL" id="KZV30617.1"/>
    </source>
</evidence>
<sequence>MTSQRVTVAAGHVTRYSLLNNKPTSVRNATSDLSHNCRPTLLTAESPPLIQNAVVPTNPNDDVPTPATENTLGDICLPTITGFSSKLKTNNPATTAHVTTAEH</sequence>
<proteinExistence type="predicted"/>
<reference evidence="1 2" key="1">
    <citation type="journal article" date="2015" name="Proc. Natl. Acad. Sci. U.S.A.">
        <title>The resurrection genome of Boea hygrometrica: A blueprint for survival of dehydration.</title>
        <authorList>
            <person name="Xiao L."/>
            <person name="Yang G."/>
            <person name="Zhang L."/>
            <person name="Yang X."/>
            <person name="Zhao S."/>
            <person name="Ji Z."/>
            <person name="Zhou Q."/>
            <person name="Hu M."/>
            <person name="Wang Y."/>
            <person name="Chen M."/>
            <person name="Xu Y."/>
            <person name="Jin H."/>
            <person name="Xiao X."/>
            <person name="Hu G."/>
            <person name="Bao F."/>
            <person name="Hu Y."/>
            <person name="Wan P."/>
            <person name="Li L."/>
            <person name="Deng X."/>
            <person name="Kuang T."/>
            <person name="Xiang C."/>
            <person name="Zhu J.K."/>
            <person name="Oliver M.J."/>
            <person name="He Y."/>
        </authorList>
    </citation>
    <scope>NUCLEOTIDE SEQUENCE [LARGE SCALE GENOMIC DNA]</scope>
    <source>
        <strain evidence="2">cv. XS01</strain>
    </source>
</reference>
<gene>
    <name evidence="1" type="ORF">F511_44569</name>
</gene>
<name>A0A2Z7BFB1_9LAMI</name>
<dbReference type="AlphaFoldDB" id="A0A2Z7BFB1"/>
<protein>
    <submittedName>
        <fullName evidence="1">Cyclin-like F-box domain containing protein</fullName>
    </submittedName>
</protein>
<accession>A0A2Z7BFB1</accession>
<keyword evidence="2" id="KW-1185">Reference proteome</keyword>
<organism evidence="1 2">
    <name type="scientific">Dorcoceras hygrometricum</name>
    <dbReference type="NCBI Taxonomy" id="472368"/>
    <lineage>
        <taxon>Eukaryota</taxon>
        <taxon>Viridiplantae</taxon>
        <taxon>Streptophyta</taxon>
        <taxon>Embryophyta</taxon>
        <taxon>Tracheophyta</taxon>
        <taxon>Spermatophyta</taxon>
        <taxon>Magnoliopsida</taxon>
        <taxon>eudicotyledons</taxon>
        <taxon>Gunneridae</taxon>
        <taxon>Pentapetalae</taxon>
        <taxon>asterids</taxon>
        <taxon>lamiids</taxon>
        <taxon>Lamiales</taxon>
        <taxon>Gesneriaceae</taxon>
        <taxon>Didymocarpoideae</taxon>
        <taxon>Trichosporeae</taxon>
        <taxon>Loxocarpinae</taxon>
        <taxon>Dorcoceras</taxon>
    </lineage>
</organism>
<evidence type="ECO:0000313" key="2">
    <source>
        <dbReference type="Proteomes" id="UP000250235"/>
    </source>
</evidence>
<dbReference type="EMBL" id="KV008140">
    <property type="protein sequence ID" value="KZV30617.1"/>
    <property type="molecule type" value="Genomic_DNA"/>
</dbReference>